<comment type="pathway">
    <text evidence="5">Cofactor biosynthesis; nicotinate biosynthesis; nicotinate from nicotinamide: step 1/1.</text>
</comment>
<dbReference type="InterPro" id="IPR000868">
    <property type="entry name" value="Isochorismatase-like_dom"/>
</dbReference>
<dbReference type="GO" id="GO:0019363">
    <property type="term" value="P:pyridine nucleotide biosynthetic process"/>
    <property type="evidence" value="ECO:0007669"/>
    <property type="project" value="UniProtKB-KW"/>
</dbReference>
<dbReference type="Pfam" id="PF00857">
    <property type="entry name" value="Isochorismatase"/>
    <property type="match status" value="1"/>
</dbReference>
<keyword evidence="3" id="KW-0479">Metal-binding</keyword>
<comment type="caution">
    <text evidence="9">The sequence shown here is derived from an EMBL/GenBank/DDBJ whole genome shotgun (WGS) entry which is preliminary data.</text>
</comment>
<comment type="similarity">
    <text evidence="1">Belongs to the isochorismatase family.</text>
</comment>
<keyword evidence="10" id="KW-1185">Reference proteome</keyword>
<dbReference type="Proteomes" id="UP000226431">
    <property type="component" value="Unassembled WGS sequence"/>
</dbReference>
<organism evidence="9 10">
    <name type="scientific">Ophiocordyceps camponoti-rufipedis</name>
    <dbReference type="NCBI Taxonomy" id="2004952"/>
    <lineage>
        <taxon>Eukaryota</taxon>
        <taxon>Fungi</taxon>
        <taxon>Dikarya</taxon>
        <taxon>Ascomycota</taxon>
        <taxon>Pezizomycotina</taxon>
        <taxon>Sordariomycetes</taxon>
        <taxon>Hypocreomycetidae</taxon>
        <taxon>Hypocreales</taxon>
        <taxon>Ophiocordycipitaceae</taxon>
        <taxon>Ophiocordyceps</taxon>
    </lineage>
</organism>
<dbReference type="STRING" id="2004952.A0A2C5Z4M2"/>
<proteinExistence type="inferred from homology"/>
<dbReference type="PANTHER" id="PTHR11080:SF2">
    <property type="entry name" value="LD05707P"/>
    <property type="match status" value="1"/>
</dbReference>
<dbReference type="Gene3D" id="3.40.50.850">
    <property type="entry name" value="Isochorismatase-like"/>
    <property type="match status" value="1"/>
</dbReference>
<evidence type="ECO:0000256" key="3">
    <source>
        <dbReference type="ARBA" id="ARBA00022723"/>
    </source>
</evidence>
<dbReference type="EC" id="3.5.1.19" evidence="6"/>
<evidence type="ECO:0000256" key="6">
    <source>
        <dbReference type="ARBA" id="ARBA00039017"/>
    </source>
</evidence>
<sequence length="99" mass="10775">MYSAFYDPFRVCDSGMAAYLADRNVTHVYVVGLAADYCVGHTARHASELGFVTYIVDEATRPINADAWPDPSLKDCGVTVVAIHGQEVARVRALTKPCP</sequence>
<evidence type="ECO:0000313" key="10">
    <source>
        <dbReference type="Proteomes" id="UP000226431"/>
    </source>
</evidence>
<protein>
    <recommendedName>
        <fullName evidence="6">nicotinamidase</fullName>
        <ecNumber evidence="6">3.5.1.19</ecNumber>
    </recommendedName>
    <alternativeName>
        <fullName evidence="7">Nicotinamide deamidase</fullName>
    </alternativeName>
</protein>
<reference evidence="9 10" key="1">
    <citation type="submission" date="2017-06" db="EMBL/GenBank/DDBJ databases">
        <title>Ant-infecting Ophiocordyceps genomes reveal a high diversity of potential behavioral manipulation genes and a possible major role for enterotoxins.</title>
        <authorList>
            <person name="De Bekker C."/>
            <person name="Evans H.C."/>
            <person name="Brachmann A."/>
            <person name="Hughes D.P."/>
        </authorList>
    </citation>
    <scope>NUCLEOTIDE SEQUENCE [LARGE SCALE GENOMIC DNA]</scope>
    <source>
        <strain evidence="9 10">Map16</strain>
    </source>
</reference>
<evidence type="ECO:0000256" key="1">
    <source>
        <dbReference type="ARBA" id="ARBA00006336"/>
    </source>
</evidence>
<dbReference type="SUPFAM" id="SSF52499">
    <property type="entry name" value="Isochorismatase-like hydrolases"/>
    <property type="match status" value="1"/>
</dbReference>
<dbReference type="InterPro" id="IPR052347">
    <property type="entry name" value="Isochorismatase_Nicotinamidase"/>
</dbReference>
<feature type="domain" description="Isochorismatase-like" evidence="8">
    <location>
        <begin position="9"/>
        <end position="67"/>
    </location>
</feature>
<evidence type="ECO:0000256" key="7">
    <source>
        <dbReference type="ARBA" id="ARBA00043224"/>
    </source>
</evidence>
<keyword evidence="4" id="KW-0378">Hydrolase</keyword>
<keyword evidence="2" id="KW-0662">Pyridine nucleotide biosynthesis</keyword>
<dbReference type="GO" id="GO:0008936">
    <property type="term" value="F:nicotinamidase activity"/>
    <property type="evidence" value="ECO:0007669"/>
    <property type="project" value="UniProtKB-EC"/>
</dbReference>
<dbReference type="EMBL" id="NJES01000281">
    <property type="protein sequence ID" value="PHH74334.1"/>
    <property type="molecule type" value="Genomic_DNA"/>
</dbReference>
<evidence type="ECO:0000256" key="2">
    <source>
        <dbReference type="ARBA" id="ARBA00022642"/>
    </source>
</evidence>
<dbReference type="GO" id="GO:0046872">
    <property type="term" value="F:metal ion binding"/>
    <property type="evidence" value="ECO:0007669"/>
    <property type="project" value="UniProtKB-KW"/>
</dbReference>
<dbReference type="PANTHER" id="PTHR11080">
    <property type="entry name" value="PYRAZINAMIDASE/NICOTINAMIDASE"/>
    <property type="match status" value="1"/>
</dbReference>
<dbReference type="AlphaFoldDB" id="A0A2C5Z4M2"/>
<name>A0A2C5Z4M2_9HYPO</name>
<gene>
    <name evidence="9" type="ORF">CDD80_3173</name>
</gene>
<accession>A0A2C5Z4M2</accession>
<evidence type="ECO:0000259" key="8">
    <source>
        <dbReference type="Pfam" id="PF00857"/>
    </source>
</evidence>
<dbReference type="OrthoDB" id="3341310at2759"/>
<evidence type="ECO:0000256" key="5">
    <source>
        <dbReference type="ARBA" id="ARBA00037900"/>
    </source>
</evidence>
<evidence type="ECO:0000313" key="9">
    <source>
        <dbReference type="EMBL" id="PHH74334.1"/>
    </source>
</evidence>
<evidence type="ECO:0000256" key="4">
    <source>
        <dbReference type="ARBA" id="ARBA00022801"/>
    </source>
</evidence>
<dbReference type="InterPro" id="IPR036380">
    <property type="entry name" value="Isochorismatase-like_sf"/>
</dbReference>